<evidence type="ECO:0000256" key="2">
    <source>
        <dbReference type="ARBA" id="ARBA00022525"/>
    </source>
</evidence>
<dbReference type="Gene3D" id="1.10.640.10">
    <property type="entry name" value="Haem peroxidase domain superfamily, animal type"/>
    <property type="match status" value="1"/>
</dbReference>
<reference evidence="7" key="2">
    <citation type="submission" date="2025-08" db="UniProtKB">
        <authorList>
            <consortium name="RefSeq"/>
        </authorList>
    </citation>
    <scope>IDENTIFICATION</scope>
</reference>
<evidence type="ECO:0000313" key="7">
    <source>
        <dbReference type="RefSeq" id="XP_013381368.1"/>
    </source>
</evidence>
<dbReference type="GO" id="GO:0020037">
    <property type="term" value="F:heme binding"/>
    <property type="evidence" value="ECO:0007669"/>
    <property type="project" value="InterPro"/>
</dbReference>
<dbReference type="FunFam" id="1.10.640.10:FF:000003">
    <property type="entry name" value="chorion peroxidase"/>
    <property type="match status" value="1"/>
</dbReference>
<dbReference type="GeneID" id="106152366"/>
<proteinExistence type="predicted"/>
<dbReference type="PANTHER" id="PTHR11475:SF143">
    <property type="entry name" value="PUTATIVE-RELATED"/>
    <property type="match status" value="1"/>
</dbReference>
<accession>A0A1S3H5U3</accession>
<feature type="compositionally biased region" description="Basic and acidic residues" evidence="5">
    <location>
        <begin position="250"/>
        <end position="262"/>
    </location>
</feature>
<dbReference type="InParanoid" id="A0A1S3H5U3"/>
<keyword evidence="2" id="KW-0964">Secreted</keyword>
<dbReference type="GO" id="GO:0004601">
    <property type="term" value="F:peroxidase activity"/>
    <property type="evidence" value="ECO:0007669"/>
    <property type="project" value="InterPro"/>
</dbReference>
<reference evidence="7" key="1">
    <citation type="journal article" date="2015" name="Nat. Commun.">
        <title>The Lingula genome provides insights into brachiopod evolution and the origin of phosphate biomineralization.</title>
        <authorList>
            <person name="Luo Y.J."/>
            <person name="Takeuchi T."/>
            <person name="Koyanagi R."/>
            <person name="Yamada L."/>
            <person name="Kanda M."/>
            <person name="Khalturina M."/>
            <person name="Fujie M."/>
            <person name="Yamasaki S.I."/>
            <person name="Endo K."/>
            <person name="Satoh N."/>
        </authorList>
    </citation>
    <scope>NUCLEOTIDE SEQUENCE</scope>
</reference>
<dbReference type="AlphaFoldDB" id="A0A1S3H5U3"/>
<keyword evidence="6" id="KW-1185">Reference proteome</keyword>
<evidence type="ECO:0000256" key="1">
    <source>
        <dbReference type="ARBA" id="ARBA00004613"/>
    </source>
</evidence>
<gene>
    <name evidence="7" type="primary">LOC106152366</name>
</gene>
<dbReference type="SUPFAM" id="SSF48113">
    <property type="entry name" value="Heme-dependent peroxidases"/>
    <property type="match status" value="1"/>
</dbReference>
<protein>
    <submittedName>
        <fullName evidence="7">Peroxidasin</fullName>
    </submittedName>
</protein>
<dbReference type="PANTHER" id="PTHR11475">
    <property type="entry name" value="OXIDASE/PEROXIDASE"/>
    <property type="match status" value="1"/>
</dbReference>
<dbReference type="InterPro" id="IPR037120">
    <property type="entry name" value="Haem_peroxidase_sf_animal"/>
</dbReference>
<dbReference type="RefSeq" id="XP_013381368.1">
    <property type="nucleotide sequence ID" value="XM_013525914.1"/>
</dbReference>
<dbReference type="KEGG" id="lak:106152366"/>
<dbReference type="CDD" id="cd09823">
    <property type="entry name" value="peroxinectin_like"/>
    <property type="match status" value="1"/>
</dbReference>
<keyword evidence="4" id="KW-0408">Iron</keyword>
<dbReference type="InterPro" id="IPR019791">
    <property type="entry name" value="Haem_peroxidase_animal"/>
</dbReference>
<feature type="region of interest" description="Disordered" evidence="5">
    <location>
        <begin position="249"/>
        <end position="285"/>
    </location>
</feature>
<evidence type="ECO:0000256" key="3">
    <source>
        <dbReference type="ARBA" id="ARBA00022729"/>
    </source>
</evidence>
<evidence type="ECO:0000256" key="5">
    <source>
        <dbReference type="SAM" id="MobiDB-lite"/>
    </source>
</evidence>
<keyword evidence="4" id="KW-0349">Heme</keyword>
<dbReference type="InterPro" id="IPR010255">
    <property type="entry name" value="Haem_peroxidase_sf"/>
</dbReference>
<organism evidence="6 7">
    <name type="scientific">Lingula anatina</name>
    <name type="common">Brachiopod</name>
    <name type="synonym">Lingula unguis</name>
    <dbReference type="NCBI Taxonomy" id="7574"/>
    <lineage>
        <taxon>Eukaryota</taxon>
        <taxon>Metazoa</taxon>
        <taxon>Spiralia</taxon>
        <taxon>Lophotrochozoa</taxon>
        <taxon>Brachiopoda</taxon>
        <taxon>Linguliformea</taxon>
        <taxon>Lingulata</taxon>
        <taxon>Lingulida</taxon>
        <taxon>Linguloidea</taxon>
        <taxon>Lingulidae</taxon>
        <taxon>Lingula</taxon>
    </lineage>
</organism>
<keyword evidence="3" id="KW-0732">Signal</keyword>
<dbReference type="GO" id="GO:0046872">
    <property type="term" value="F:metal ion binding"/>
    <property type="evidence" value="ECO:0007669"/>
    <property type="project" value="UniProtKB-KW"/>
</dbReference>
<dbReference type="PROSITE" id="PS50292">
    <property type="entry name" value="PEROXIDASE_3"/>
    <property type="match status" value="1"/>
</dbReference>
<evidence type="ECO:0000256" key="4">
    <source>
        <dbReference type="PIRSR" id="PIRSR619791-2"/>
    </source>
</evidence>
<evidence type="ECO:0000313" key="6">
    <source>
        <dbReference type="Proteomes" id="UP000085678"/>
    </source>
</evidence>
<dbReference type="STRING" id="7574.A0A1S3H5U3"/>
<dbReference type="PRINTS" id="PR00457">
    <property type="entry name" value="ANPEROXIDASE"/>
</dbReference>
<dbReference type="OrthoDB" id="823504at2759"/>
<sequence length="682" mass="77487">MKGGSVFTKFIDFTGQLQTGIFGELLKRYRQVYEPGMIFTVPDRTFEGTEPISDKIQPCYKFAPQCDPYAVYRTIDGSCNNLQTPIWGKSFVEFFRLLQAEYGDGVGSLRRDKHGNELPSARLISTALHEDISVPMHLITEFTMEFGQFLDHDYDRAPLTKILKILENGTEVTIDVKCGPDDCSTGPGELASCSPIFVPPNDSDNVTKPCFKFVRSSAAQRAGCTFGVREQTNAITAYLDQSLVYGNTDEDAKNLRDQDPSRGKLRTKPHPFNPNLKPLLPSRDDPTCREVNETVTCFLAGDIRLNEQMGLMANHHIWVREHNRLEAELHRLNPHWSGERLYQEARRINIAQWQYIVYNEYLPIIIGPDAMALHRLNPLKEGYFTGYDKNIDPGVSNMFATSAFRFGHSTVPTIRRRSDVNHRIIENHDFSTVFQNPTLLYAWQEGGVDSVMIGSFDQELEGTDRFFSKEVTLHMFAENPFAKGIGQDLAALNIQRGRDHGLPGYNSWRELCGGNRAKTFDDFLTGPKAFRLKYSGVAKLKKLYKHPDDVDSFSGGLLETPLPAASVGPTFACVIADQFLRSRSGDRFWYENKQAGFTLEQLKSIKKTSNARVSCDNLDNMQTVQPKTMLRSLEDVVRSPRFNYRHGYHVLRLFGVSKNRRVHCSQLAGIDLNLWKEKRTYH</sequence>
<dbReference type="GO" id="GO:0006979">
    <property type="term" value="P:response to oxidative stress"/>
    <property type="evidence" value="ECO:0007669"/>
    <property type="project" value="InterPro"/>
</dbReference>
<feature type="binding site" description="axial binding residue" evidence="4">
    <location>
        <position position="408"/>
    </location>
    <ligand>
        <name>heme b</name>
        <dbReference type="ChEBI" id="CHEBI:60344"/>
    </ligand>
    <ligandPart>
        <name>Fe</name>
        <dbReference type="ChEBI" id="CHEBI:18248"/>
    </ligandPart>
</feature>
<comment type="subcellular location">
    <subcellularLocation>
        <location evidence="1">Secreted</location>
    </subcellularLocation>
</comment>
<dbReference type="Proteomes" id="UP000085678">
    <property type="component" value="Unplaced"/>
</dbReference>
<dbReference type="Pfam" id="PF03098">
    <property type="entry name" value="An_peroxidase"/>
    <property type="match status" value="1"/>
</dbReference>
<name>A0A1S3H5U3_LINAN</name>
<dbReference type="GO" id="GO:0005576">
    <property type="term" value="C:extracellular region"/>
    <property type="evidence" value="ECO:0007669"/>
    <property type="project" value="UniProtKB-SubCell"/>
</dbReference>
<keyword evidence="4" id="KW-0479">Metal-binding</keyword>